<dbReference type="AlphaFoldDB" id="A0A930VD93"/>
<comment type="caution">
    <text evidence="1">The sequence shown here is derived from an EMBL/GenBank/DDBJ whole genome shotgun (WGS) entry which is preliminary data.</text>
</comment>
<evidence type="ECO:0000313" key="2">
    <source>
        <dbReference type="Proteomes" id="UP000640489"/>
    </source>
</evidence>
<evidence type="ECO:0008006" key="3">
    <source>
        <dbReference type="Google" id="ProtNLM"/>
    </source>
</evidence>
<name>A0A930VD93_9ACTN</name>
<keyword evidence="2" id="KW-1185">Reference proteome</keyword>
<evidence type="ECO:0000313" key="1">
    <source>
        <dbReference type="EMBL" id="MBF4765349.1"/>
    </source>
</evidence>
<gene>
    <name evidence="1" type="ORF">ISU07_19620</name>
</gene>
<dbReference type="EMBL" id="JADKPN010000014">
    <property type="protein sequence ID" value="MBF4765349.1"/>
    <property type="molecule type" value="Genomic_DNA"/>
</dbReference>
<dbReference type="Proteomes" id="UP000640489">
    <property type="component" value="Unassembled WGS sequence"/>
</dbReference>
<protein>
    <recommendedName>
        <fullName evidence="3">Fibronectin type-III domain-containing protein</fullName>
    </recommendedName>
</protein>
<dbReference type="SUPFAM" id="SSF49265">
    <property type="entry name" value="Fibronectin type III"/>
    <property type="match status" value="1"/>
</dbReference>
<dbReference type="Gene3D" id="2.60.40.10">
    <property type="entry name" value="Immunoglobulins"/>
    <property type="match status" value="1"/>
</dbReference>
<organism evidence="1 2">
    <name type="scientific">Nocardioides islandensis</name>
    <dbReference type="NCBI Taxonomy" id="433663"/>
    <lineage>
        <taxon>Bacteria</taxon>
        <taxon>Bacillati</taxon>
        <taxon>Actinomycetota</taxon>
        <taxon>Actinomycetes</taxon>
        <taxon>Propionibacteriales</taxon>
        <taxon>Nocardioidaceae</taxon>
        <taxon>Nocardioides</taxon>
    </lineage>
</organism>
<reference evidence="1" key="1">
    <citation type="submission" date="2020-11" db="EMBL/GenBank/DDBJ databases">
        <title>Nocardioides sp. nov., isolated from Soil of Cynanchum wilfordii Hemsley rhizosphere.</title>
        <authorList>
            <person name="Lee J.-S."/>
            <person name="Suh M.K."/>
            <person name="Kim J.-S."/>
        </authorList>
    </citation>
    <scope>NUCLEOTIDE SEQUENCE</scope>
    <source>
        <strain evidence="1">KCTC 19275</strain>
    </source>
</reference>
<dbReference type="InterPro" id="IPR036116">
    <property type="entry name" value="FN3_sf"/>
</dbReference>
<dbReference type="InterPro" id="IPR013783">
    <property type="entry name" value="Ig-like_fold"/>
</dbReference>
<sequence length="637" mass="64146">MSRTQRPKRAGVLGALGALVAALLVVVAVPAANGALPGDCTTTFTGSGNWATGGNWTNNVPGPSSVACIQGGKSATLSTGVVHVAKLHIDTLATLTVTNANLFVDTHEFSLWLGDVFVDHGTIGGTGLIHVHGTVHFSGGSVLTSVDGPVGTFWGGQGGTMDIPGDGSVFVDDGALSMRSSYGIGIFGKLVVDNDGFVTADWGTGTTVAGGRLELNGAGGYYQGSPVPGRTVGSLVNAGTIAKTGGGTTSIIDAAYTAISGSTVEVDCCATLAFAGGQVVSGKVVAGMSLGTGACGAGTTSVCAGSVSPAIDPTAVTMQIPGSNPQTASVQLQELAVPPLTQDSKRIGQEILAHADQLTPDAGNPATITLRLSDPDVMATPLASVQVAHTLDSGLQVQIPDCVTGTLPPGATACVVRPVQRTAENTIVTIKTTETSRWHLRRNLPGEPGDQTAPSAPQAAAAAITGGGAGVHLVWAEPANDGGAAVSSYRVLLDGKQVATTAGLAADVPNPGVGAHTLEVQAVNVIGNGAKAATAVTIKALSKPRQAVALRGAKGGKKTAGLRWKAPASVGGLALTDYQVVVVNKAGKVVAKKKVSAAKLKVMVTFKTTGKVRFKVRARNLDKYGPFSAWTDWVSPR</sequence>
<dbReference type="RefSeq" id="WP_194708523.1">
    <property type="nucleotide sequence ID" value="NZ_JADKPN010000014.1"/>
</dbReference>
<dbReference type="GO" id="GO:0005975">
    <property type="term" value="P:carbohydrate metabolic process"/>
    <property type="evidence" value="ECO:0007669"/>
    <property type="project" value="UniProtKB-ARBA"/>
</dbReference>
<proteinExistence type="predicted"/>
<accession>A0A930VD93</accession>